<evidence type="ECO:0000256" key="15">
    <source>
        <dbReference type="ARBA" id="ARBA00032739"/>
    </source>
</evidence>
<keyword evidence="7" id="KW-0813">Transport</keyword>
<dbReference type="GO" id="GO:0005743">
    <property type="term" value="C:mitochondrial inner membrane"/>
    <property type="evidence" value="ECO:0007669"/>
    <property type="project" value="UniProtKB-SubCell"/>
</dbReference>
<evidence type="ECO:0000256" key="17">
    <source>
        <dbReference type="SAM" id="MobiDB-lite"/>
    </source>
</evidence>
<keyword evidence="13 16" id="KW-1015">Disulfide bond</keyword>
<evidence type="ECO:0000256" key="6">
    <source>
        <dbReference type="ARBA" id="ARBA00013482"/>
    </source>
</evidence>
<sequence length="147" mass="17090">MMAMPFLDIQKRFGLNIDRWWTIQSAEQPYKIAPRCRAFEKEWIECAHGIGATRAEKECKIEYDDFIECLLRQKTGSQRRAQQKKTRELKKASHMDMREECSMQRKQQVQRSLSRLEGARGKLRDEVAAGGLVSHDETCECHQEAAG</sequence>
<comment type="function">
    <text evidence="1">Accessory subunit of the mitochondrial membrane respiratory chain NADH dehydrogenase (Complex I), that is believed not to be involved in catalysis. Complex I functions in the transfer of electrons from NADH to the respiratory chain. The immediate electron acceptor for the enzyme is believed to be ubiquinone.</text>
</comment>
<comment type="subunit">
    <text evidence="5">Mammalian complex I is composed of 45 different subunits. This is a component of the iron-sulfur (IP) fragment of the enzyme.</text>
</comment>
<evidence type="ECO:0000256" key="3">
    <source>
        <dbReference type="ARBA" id="ARBA00004637"/>
    </source>
</evidence>
<name>A0A8I5NDW7_PAPAN</name>
<dbReference type="GeneTree" id="ENSGT00390000002919"/>
<evidence type="ECO:0000256" key="13">
    <source>
        <dbReference type="ARBA" id="ARBA00023157"/>
    </source>
</evidence>
<evidence type="ECO:0000256" key="16">
    <source>
        <dbReference type="PIRSR" id="PIRSR619342-50"/>
    </source>
</evidence>
<evidence type="ECO:0000313" key="19">
    <source>
        <dbReference type="Proteomes" id="UP000028761"/>
    </source>
</evidence>
<evidence type="ECO:0000313" key="18">
    <source>
        <dbReference type="Ensembl" id="ENSPANP00000060476.1"/>
    </source>
</evidence>
<keyword evidence="10" id="KW-0249">Electron transport</keyword>
<feature type="region of interest" description="Disordered" evidence="17">
    <location>
        <begin position="75"/>
        <end position="107"/>
    </location>
</feature>
<comment type="similarity">
    <text evidence="4">Belongs to the complex I NDUFS5 subunit family.</text>
</comment>
<keyword evidence="11" id="KW-0496">Mitochondrion</keyword>
<proteinExistence type="inferred from homology"/>
<accession>A0A8I5NDW7</accession>
<evidence type="ECO:0000256" key="10">
    <source>
        <dbReference type="ARBA" id="ARBA00022982"/>
    </source>
</evidence>
<evidence type="ECO:0000256" key="9">
    <source>
        <dbReference type="ARBA" id="ARBA00022792"/>
    </source>
</evidence>
<evidence type="ECO:0000256" key="5">
    <source>
        <dbReference type="ARBA" id="ARBA00011261"/>
    </source>
</evidence>
<keyword evidence="19" id="KW-1185">Reference proteome</keyword>
<dbReference type="Pfam" id="PF10200">
    <property type="entry name" value="Ndufs5"/>
    <property type="match status" value="1"/>
</dbReference>
<dbReference type="AlphaFoldDB" id="A0A8I5NDW7"/>
<comment type="subcellular location">
    <subcellularLocation>
        <location evidence="3">Mitochondrion inner membrane</location>
        <topology evidence="3">Peripheral membrane protein</topology>
    </subcellularLocation>
    <subcellularLocation>
        <location evidence="2">Mitochondrion intermembrane space</location>
    </subcellularLocation>
</comment>
<feature type="disulfide bond" evidence="16">
    <location>
        <begin position="36"/>
        <end position="69"/>
    </location>
</feature>
<organism evidence="18 19">
    <name type="scientific">Papio anubis</name>
    <name type="common">Olive baboon</name>
    <dbReference type="NCBI Taxonomy" id="9555"/>
    <lineage>
        <taxon>Eukaryota</taxon>
        <taxon>Metazoa</taxon>
        <taxon>Chordata</taxon>
        <taxon>Craniata</taxon>
        <taxon>Vertebrata</taxon>
        <taxon>Euteleostomi</taxon>
        <taxon>Mammalia</taxon>
        <taxon>Eutheria</taxon>
        <taxon>Euarchontoglires</taxon>
        <taxon>Primates</taxon>
        <taxon>Haplorrhini</taxon>
        <taxon>Catarrhini</taxon>
        <taxon>Cercopithecidae</taxon>
        <taxon>Cercopithecinae</taxon>
        <taxon>Papio</taxon>
    </lineage>
</organism>
<evidence type="ECO:0000256" key="4">
    <source>
        <dbReference type="ARBA" id="ARBA00007372"/>
    </source>
</evidence>
<keyword evidence="12" id="KW-0472">Membrane</keyword>
<evidence type="ECO:0000256" key="8">
    <source>
        <dbReference type="ARBA" id="ARBA00022660"/>
    </source>
</evidence>
<evidence type="ECO:0000256" key="11">
    <source>
        <dbReference type="ARBA" id="ARBA00023128"/>
    </source>
</evidence>
<evidence type="ECO:0000256" key="14">
    <source>
        <dbReference type="ARBA" id="ARBA00031222"/>
    </source>
</evidence>
<dbReference type="GO" id="GO:0005758">
    <property type="term" value="C:mitochondrial intermembrane space"/>
    <property type="evidence" value="ECO:0007669"/>
    <property type="project" value="UniProtKB-SubCell"/>
</dbReference>
<feature type="compositionally biased region" description="Basic and acidic residues" evidence="17">
    <location>
        <begin position="85"/>
        <end position="103"/>
    </location>
</feature>
<dbReference type="Ensembl" id="ENSPANT00000064562.1">
    <property type="protein sequence ID" value="ENSPANP00000060476.1"/>
    <property type="gene ID" value="ENSPANG00000019099.3"/>
</dbReference>
<reference evidence="18 19" key="1">
    <citation type="submission" date="2012-03" db="EMBL/GenBank/DDBJ databases">
        <title>Whole Genome Assembly of Papio anubis.</title>
        <authorList>
            <person name="Liu Y.L."/>
            <person name="Abraham K.A."/>
            <person name="Akbar H.A."/>
            <person name="Ali S.A."/>
            <person name="Anosike U.A."/>
            <person name="Aqrawi P.A."/>
            <person name="Arias F.A."/>
            <person name="Attaway T.A."/>
            <person name="Awwad R.A."/>
            <person name="Babu C.B."/>
            <person name="Bandaranaike D.B."/>
            <person name="Battles P.B."/>
            <person name="Bell A.B."/>
            <person name="Beltran B.B."/>
            <person name="Berhane-Mersha D.B."/>
            <person name="Bess C.B."/>
            <person name="Bickham C.B."/>
            <person name="Bolden T.B."/>
            <person name="Carter K.C."/>
            <person name="Chau D.C."/>
            <person name="Chavez A.C."/>
            <person name="Clerc-Blankenburg K.C."/>
            <person name="Coyle M.C."/>
            <person name="Dao M.D."/>
            <person name="Davila M.L.D."/>
            <person name="Davy-Carroll L.D."/>
            <person name="Denson S.D."/>
            <person name="Dinh H.D."/>
            <person name="Fernandez S.F."/>
            <person name="Fernando P.F."/>
            <person name="Forbes L.F."/>
            <person name="Francis C.F."/>
            <person name="Francisco L.F."/>
            <person name="Fu Q.F."/>
            <person name="Garcia-Iii R.G."/>
            <person name="Garrett T.G."/>
            <person name="Gross S.G."/>
            <person name="Gubbala S.G."/>
            <person name="Hirani K.H."/>
            <person name="Hogues M.H."/>
            <person name="Hollins B.H."/>
            <person name="Jackson L.J."/>
            <person name="Javaid M.J."/>
            <person name="Jhangiani S.J."/>
            <person name="Johnson A.J."/>
            <person name="Johnson B.J."/>
            <person name="Jones J.J."/>
            <person name="Joshi V.J."/>
            <person name="Kalu J.K."/>
            <person name="Khan N.K."/>
            <person name="Korchina V.K."/>
            <person name="Kovar C.K."/>
            <person name="Lago L.L."/>
            <person name="Lara F.L."/>
            <person name="Le T.-K.L."/>
            <person name="Lee S.L."/>
            <person name="Legall-Iii F.L."/>
            <person name="Lemon S.L."/>
            <person name="Liu J.L."/>
            <person name="Liu Y.-S.L."/>
            <person name="Liyanage D.L."/>
            <person name="Lopez J.L."/>
            <person name="Lorensuhewa L.L."/>
            <person name="Mata R.M."/>
            <person name="Mathew T.M."/>
            <person name="Mercado C.M."/>
            <person name="Mercado I.M."/>
            <person name="Morales K.M."/>
            <person name="Morgan M.M."/>
            <person name="Munidasa M.M."/>
            <person name="Ngo D.N."/>
            <person name="Nguyen L.N."/>
            <person name="Nguyen T.N."/>
            <person name="Nguyen N.N."/>
            <person name="Obregon M.O."/>
            <person name="Okwuonu G.O."/>
            <person name="Ongeri F.O."/>
            <person name="Onwere C.O."/>
            <person name="Osifeso I.O."/>
            <person name="Parra A.P."/>
            <person name="Patil S.P."/>
            <person name="Perez A.P."/>
            <person name="Perez Y.P."/>
            <person name="Pham C.P."/>
            <person name="Pu L.-L.P."/>
            <person name="Puazo M.P."/>
            <person name="Quiroz J.Q."/>
            <person name="Rouhana J.R."/>
            <person name="Ruiz M.R."/>
            <person name="Ruiz S.-J.R."/>
            <person name="Saada N.S."/>
            <person name="Santibanez J.S."/>
            <person name="Scheel M.S."/>
            <person name="Schneider B.S."/>
            <person name="Simmons D.S."/>
            <person name="Sisson I.S."/>
            <person name="Tang L.-Y.T."/>
            <person name="Thornton R.T."/>
            <person name="Tisius J.T."/>
            <person name="Toledanes G.T."/>
            <person name="Trejos Z.T."/>
            <person name="Usmani K.U."/>
            <person name="Varghese R.V."/>
            <person name="Vattathil S.V."/>
            <person name="Vee V.V."/>
            <person name="Walker D.W."/>
            <person name="Weissenberger G.W."/>
            <person name="White C.W."/>
            <person name="Williams A.W."/>
            <person name="Woodworth J.W."/>
            <person name="Wright R.W."/>
            <person name="Zhu Y.Z."/>
            <person name="Han Y.H."/>
            <person name="Newsham I.N."/>
            <person name="Nazareth L.N."/>
            <person name="Worley K.W."/>
            <person name="Muzny D.M."/>
            <person name="Rogers J.R."/>
            <person name="Gibbs R.G."/>
        </authorList>
    </citation>
    <scope>NUCLEOTIDE SEQUENCE [LARGE SCALE GENOMIC DNA]</scope>
</reference>
<dbReference type="PANTHER" id="PTHR15224">
    <property type="entry name" value="NADH DEHYDROGENASE [UBIQUINONE] IRON-SULFUR PROTEIN 5"/>
    <property type="match status" value="1"/>
</dbReference>
<dbReference type="PANTHER" id="PTHR15224:SF1">
    <property type="entry name" value="NADH DEHYDROGENASE [UBIQUINONE] IRON-SULFUR PROTEIN 5"/>
    <property type="match status" value="1"/>
</dbReference>
<dbReference type="InterPro" id="IPR019342">
    <property type="entry name" value="NADH_UbQ_OxRdtase_FeS-su5"/>
</dbReference>
<evidence type="ECO:0000256" key="2">
    <source>
        <dbReference type="ARBA" id="ARBA00004569"/>
    </source>
</evidence>
<feature type="disulfide bond" evidence="16">
    <location>
        <begin position="46"/>
        <end position="59"/>
    </location>
</feature>
<dbReference type="Proteomes" id="UP000028761">
    <property type="component" value="Chromosome 1"/>
</dbReference>
<keyword evidence="8" id="KW-0679">Respiratory chain</keyword>
<evidence type="ECO:0000256" key="1">
    <source>
        <dbReference type="ARBA" id="ARBA00003195"/>
    </source>
</evidence>
<reference evidence="18" key="3">
    <citation type="submission" date="2025-09" db="UniProtKB">
        <authorList>
            <consortium name="Ensembl"/>
        </authorList>
    </citation>
    <scope>IDENTIFICATION</scope>
</reference>
<protein>
    <recommendedName>
        <fullName evidence="6">NADH dehydrogenase [ubiquinone] iron-sulfur protein 5</fullName>
    </recommendedName>
    <alternativeName>
        <fullName evidence="14">Complex I-15 kDa</fullName>
    </alternativeName>
    <alternativeName>
        <fullName evidence="15">NADH-ubiquinone oxidoreductase 15 kDa subunit</fullName>
    </alternativeName>
</protein>
<dbReference type="GO" id="GO:0032981">
    <property type="term" value="P:mitochondrial respiratory chain complex I assembly"/>
    <property type="evidence" value="ECO:0007669"/>
    <property type="project" value="TreeGrafter"/>
</dbReference>
<keyword evidence="9" id="KW-0999">Mitochondrion inner membrane</keyword>
<evidence type="ECO:0000256" key="7">
    <source>
        <dbReference type="ARBA" id="ARBA00022448"/>
    </source>
</evidence>
<evidence type="ECO:0000256" key="12">
    <source>
        <dbReference type="ARBA" id="ARBA00023136"/>
    </source>
</evidence>
<reference evidence="18" key="2">
    <citation type="submission" date="2025-08" db="UniProtKB">
        <authorList>
            <consortium name="Ensembl"/>
        </authorList>
    </citation>
    <scope>IDENTIFICATION</scope>
</reference>